<dbReference type="EMBL" id="JACGWN010000003">
    <property type="protein sequence ID" value="KAL0455876.1"/>
    <property type="molecule type" value="Genomic_DNA"/>
</dbReference>
<dbReference type="GO" id="GO:0003676">
    <property type="term" value="F:nucleic acid binding"/>
    <property type="evidence" value="ECO:0007669"/>
    <property type="project" value="InterPro"/>
</dbReference>
<reference evidence="2" key="2">
    <citation type="journal article" date="2024" name="Plant">
        <title>Genomic evolution and insights into agronomic trait innovations of Sesamum species.</title>
        <authorList>
            <person name="Miao H."/>
            <person name="Wang L."/>
            <person name="Qu L."/>
            <person name="Liu H."/>
            <person name="Sun Y."/>
            <person name="Le M."/>
            <person name="Wang Q."/>
            <person name="Wei S."/>
            <person name="Zheng Y."/>
            <person name="Lin W."/>
            <person name="Duan Y."/>
            <person name="Cao H."/>
            <person name="Xiong S."/>
            <person name="Wang X."/>
            <person name="Wei L."/>
            <person name="Li C."/>
            <person name="Ma Q."/>
            <person name="Ju M."/>
            <person name="Zhao R."/>
            <person name="Li G."/>
            <person name="Mu C."/>
            <person name="Tian Q."/>
            <person name="Mei H."/>
            <person name="Zhang T."/>
            <person name="Gao T."/>
            <person name="Zhang H."/>
        </authorList>
    </citation>
    <scope>NUCLEOTIDE SEQUENCE</scope>
    <source>
        <strain evidence="2">KEN1</strain>
    </source>
</reference>
<dbReference type="GO" id="GO:0015074">
    <property type="term" value="P:DNA integration"/>
    <property type="evidence" value="ECO:0007669"/>
    <property type="project" value="InterPro"/>
</dbReference>
<dbReference type="Pfam" id="PF17921">
    <property type="entry name" value="Integrase_H2C2"/>
    <property type="match status" value="1"/>
</dbReference>
<dbReference type="InterPro" id="IPR041588">
    <property type="entry name" value="Integrase_H2C2"/>
</dbReference>
<evidence type="ECO:0000313" key="2">
    <source>
        <dbReference type="EMBL" id="KAL0455876.1"/>
    </source>
</evidence>
<protein>
    <recommendedName>
        <fullName evidence="1">Integrase catalytic domain-containing protein</fullName>
    </recommendedName>
</protein>
<dbReference type="InterPro" id="IPR001584">
    <property type="entry name" value="Integrase_cat-core"/>
</dbReference>
<dbReference type="SUPFAM" id="SSF53098">
    <property type="entry name" value="Ribonuclease H-like"/>
    <property type="match status" value="1"/>
</dbReference>
<dbReference type="AlphaFoldDB" id="A0AAW2XU78"/>
<name>A0AAW2XU78_9LAMI</name>
<sequence>MIQWLEEGHLPNNRWDAARIKQEGIHVLKEIHSSCYGAHAGTWTLANKALWARYFWPTMKQDARQLVNKCKKNQKHSSLIHQLAESLTTMLSPCCFAQWAMDIVGPLPLAPGQRKVLLVAIDYFTKWVETEPIACITKEEVIKFIWKNIICRFGLPEK</sequence>
<proteinExistence type="predicted"/>
<gene>
    <name evidence="2" type="ORF">Slati_0926800</name>
</gene>
<comment type="caution">
    <text evidence="2">The sequence shown here is derived from an EMBL/GenBank/DDBJ whole genome shotgun (WGS) entry which is preliminary data.</text>
</comment>
<feature type="domain" description="Integrase catalytic" evidence="1">
    <location>
        <begin position="89"/>
        <end position="158"/>
    </location>
</feature>
<evidence type="ECO:0000259" key="1">
    <source>
        <dbReference type="PROSITE" id="PS50994"/>
    </source>
</evidence>
<accession>A0AAW2XU78</accession>
<dbReference type="PANTHER" id="PTHR47266">
    <property type="entry name" value="ENDONUCLEASE-RELATED"/>
    <property type="match status" value="1"/>
</dbReference>
<dbReference type="Gene3D" id="3.30.420.10">
    <property type="entry name" value="Ribonuclease H-like superfamily/Ribonuclease H"/>
    <property type="match status" value="1"/>
</dbReference>
<dbReference type="InterPro" id="IPR012337">
    <property type="entry name" value="RNaseH-like_sf"/>
</dbReference>
<dbReference type="PROSITE" id="PS50994">
    <property type="entry name" value="INTEGRASE"/>
    <property type="match status" value="1"/>
</dbReference>
<dbReference type="InterPro" id="IPR052160">
    <property type="entry name" value="Gypsy_RT_Integrase-like"/>
</dbReference>
<organism evidence="2">
    <name type="scientific">Sesamum latifolium</name>
    <dbReference type="NCBI Taxonomy" id="2727402"/>
    <lineage>
        <taxon>Eukaryota</taxon>
        <taxon>Viridiplantae</taxon>
        <taxon>Streptophyta</taxon>
        <taxon>Embryophyta</taxon>
        <taxon>Tracheophyta</taxon>
        <taxon>Spermatophyta</taxon>
        <taxon>Magnoliopsida</taxon>
        <taxon>eudicotyledons</taxon>
        <taxon>Gunneridae</taxon>
        <taxon>Pentapetalae</taxon>
        <taxon>asterids</taxon>
        <taxon>lamiids</taxon>
        <taxon>Lamiales</taxon>
        <taxon>Pedaliaceae</taxon>
        <taxon>Sesamum</taxon>
    </lineage>
</organism>
<dbReference type="Gene3D" id="1.10.340.70">
    <property type="match status" value="1"/>
</dbReference>
<dbReference type="InterPro" id="IPR036397">
    <property type="entry name" value="RNaseH_sf"/>
</dbReference>
<reference evidence="2" key="1">
    <citation type="submission" date="2020-06" db="EMBL/GenBank/DDBJ databases">
        <authorList>
            <person name="Li T."/>
            <person name="Hu X."/>
            <person name="Zhang T."/>
            <person name="Song X."/>
            <person name="Zhang H."/>
            <person name="Dai N."/>
            <person name="Sheng W."/>
            <person name="Hou X."/>
            <person name="Wei L."/>
        </authorList>
    </citation>
    <scope>NUCLEOTIDE SEQUENCE</scope>
    <source>
        <strain evidence="2">KEN1</strain>
        <tissue evidence="2">Leaf</tissue>
    </source>
</reference>